<feature type="disulfide bond" evidence="11">
    <location>
        <begin position="3193"/>
        <end position="3220"/>
    </location>
</feature>
<feature type="domain" description="Laminin EGF-like" evidence="15">
    <location>
        <begin position="1069"/>
        <end position="1116"/>
    </location>
</feature>
<feature type="coiled-coil region" evidence="13">
    <location>
        <begin position="2218"/>
        <end position="2245"/>
    </location>
</feature>
<dbReference type="PROSITE" id="PS00022">
    <property type="entry name" value="EGF_1"/>
    <property type="match status" value="1"/>
</dbReference>
<feature type="domain" description="Laminin G" evidence="14">
    <location>
        <begin position="2637"/>
        <end position="2851"/>
    </location>
</feature>
<evidence type="ECO:0000256" key="8">
    <source>
        <dbReference type="ARBA" id="ARBA00023180"/>
    </source>
</evidence>
<dbReference type="SMART" id="SM00180">
    <property type="entry name" value="EGF_Lam"/>
    <property type="match status" value="18"/>
</dbReference>
<keyword evidence="2" id="KW-0964">Secreted</keyword>
<dbReference type="FunFam" id="2.10.25.10:FF:000033">
    <property type="entry name" value="Laminin subunit alpha 2"/>
    <property type="match status" value="1"/>
</dbReference>
<comment type="caution">
    <text evidence="12">Lacks conserved residue(s) required for the propagation of feature annotation.</text>
</comment>
<dbReference type="Gene3D" id="2.60.120.200">
    <property type="match status" value="5"/>
</dbReference>
<dbReference type="Gene3D" id="2.10.25.10">
    <property type="entry name" value="Laminin"/>
    <property type="match status" value="16"/>
</dbReference>
<dbReference type="SMART" id="SM00181">
    <property type="entry name" value="EGF"/>
    <property type="match status" value="13"/>
</dbReference>
<feature type="disulfide bond" evidence="12">
    <location>
        <begin position="1041"/>
        <end position="1050"/>
    </location>
</feature>
<evidence type="ECO:0000256" key="3">
    <source>
        <dbReference type="ARBA" id="ARBA00022530"/>
    </source>
</evidence>
<feature type="disulfide bond" evidence="12">
    <location>
        <begin position="898"/>
        <end position="907"/>
    </location>
</feature>
<evidence type="ECO:0000256" key="2">
    <source>
        <dbReference type="ARBA" id="ARBA00022525"/>
    </source>
</evidence>
<dbReference type="SMART" id="SM00281">
    <property type="entry name" value="LamB"/>
    <property type="match status" value="2"/>
</dbReference>
<dbReference type="FunFam" id="2.60.120.200:FF:000200">
    <property type="entry name" value="Laminin subunit alpha-3"/>
    <property type="match status" value="1"/>
</dbReference>
<dbReference type="GO" id="GO:0048731">
    <property type="term" value="P:system development"/>
    <property type="evidence" value="ECO:0007669"/>
    <property type="project" value="UniProtKB-ARBA"/>
</dbReference>
<evidence type="ECO:0000256" key="13">
    <source>
        <dbReference type="SAM" id="Coils"/>
    </source>
</evidence>
<dbReference type="FunFam" id="2.10.25.10:FF:000069">
    <property type="entry name" value="Laminin subunit alpha 1"/>
    <property type="match status" value="1"/>
</dbReference>
<dbReference type="Pfam" id="PF24973">
    <property type="entry name" value="EGF_LMN_ATRN"/>
    <property type="match status" value="2"/>
</dbReference>
<evidence type="ECO:0000259" key="16">
    <source>
        <dbReference type="PROSITE" id="PS51115"/>
    </source>
</evidence>
<feature type="disulfide bond" evidence="12">
    <location>
        <begin position="1648"/>
        <end position="1657"/>
    </location>
</feature>
<keyword evidence="6" id="KW-0084">Basement membrane</keyword>
<feature type="domain" description="Laminin EGF-like" evidence="15">
    <location>
        <begin position="1525"/>
        <end position="1571"/>
    </location>
</feature>
<evidence type="ECO:0000256" key="6">
    <source>
        <dbReference type="ARBA" id="ARBA00022869"/>
    </source>
</evidence>
<dbReference type="PROSITE" id="PS50027">
    <property type="entry name" value="EGF_LAM_2"/>
    <property type="match status" value="11"/>
</dbReference>
<feature type="disulfide bond" evidence="12">
    <location>
        <begin position="993"/>
        <end position="1002"/>
    </location>
</feature>
<dbReference type="SMART" id="SM00282">
    <property type="entry name" value="LamG"/>
    <property type="match status" value="5"/>
</dbReference>
<dbReference type="InterPro" id="IPR008211">
    <property type="entry name" value="Laminin_N"/>
</dbReference>
<keyword evidence="8" id="KW-0325">Glycoprotein</keyword>
<dbReference type="Pfam" id="PF00053">
    <property type="entry name" value="EGF_laminin"/>
    <property type="match status" value="14"/>
</dbReference>
<dbReference type="Pfam" id="PF02210">
    <property type="entry name" value="Laminin_G_2"/>
    <property type="match status" value="3"/>
</dbReference>
<sequence>MATAMKKKLVGNVTLQRLVVVIFTLILNDLNAEARGFRHNFRQGHRERPHSSLNRSLKTSGLFPSTFNVAAKADVYVNATCGEEGPETFCKPSESSRCAVCDARSPDPGKRHNISNVLGSSPGRWWQSPTLARGDQYEYVTILLDLKQVYQVEYVIVKAANSPRPTAWILEKSLDGENFQPWQYYAPNDVECWTRFSVPSITNKTIRLNDDEVICTSQYSRQTPMENGEIHTHLVNGRPGALNHSTTLQEFTQARYVRLRLQGLRRSGEAFADKRRAFYSIKEINIGGRCICSGHSARCRYSVHHGHQVCECERHTCGERCEKCCPMYNQISWQPGTAGKGFHCEKCNCNGHATSCIYDKEVAEKGLSMDIRGNYRGGGVCVNCTDHTDGINCEKCLPGYYRPNGVAPNAPEPCLPCNCDIRGSTGNCTPDDSFTRMGKVAGACECIQGYSGYKCDQCAAGYRQFPYCFPCPCDPRGILPSHDCEGDCLCKANVIGEICDSCKPGYFALMKDNIDGCMPCYCFGVTDRCTTARLLYREISTLENWLVTDMNASRAVVPTLETDNEWLTVAAFDVEYDSPFWLAPQIYTGNRVSSYGGNLTYSVTWIVMRGDSSGKSTTDPNVILVGNNGIRIAYGEEQYNGQEAKIVVPLREQGWYHVRSDVQDILTRSRRIDFHGNPVTRAQMMNVLADLKYLMIRVRYHSEQIEGRLQSVMLTVGELSPNGMTSHLIEKCECPEGYTGTSCEECAWGYVKMPINGSNYQNHHVCVKCDCNGHAGSCDLVMGECGTCEHHTVGPKCDRCATGYYGIATRGTNEDCKKCACPLAIESNNFSPSCQLDNPADMNSGYVCTQCPKGYTGDHCETCDVGYYGNPLLPGGTCEQCPCNGGICDQETGRCLECRGNTEGWKCDRCKEAYFGNPSEQNCMPCDCSPIGSNSIQCEQTTGQCPCKSLFTGRDCSSCIEGYGNVTAGCRECDCDVGAIDGFCDFVSGVCRCAPGVVGFRCDRCDVDHYDLSADGCKGCDCNNLGSMSSVCDIVSGQCQCKPQVVGRQCNECKVGYWGLTSGAGCTPCGCDSMGSYNASCHSGTGECYCKPGVGGPRCDSCQPEYYGFSPNGCQLCDSCVRPGHVCDPDTGRCVCPRLTYGEHCDRCRPGAWDLVPHVGCRPCACTLGATRSQCDHQGQCPCRIGYDGLRCERCARGYYGFPRCRPCGCSLAGTIQCRDGICECDDKGQCPCKELVVGRQCNECKEGTFGLAANNARGCTECFCFGRSALCQQAGLGWGQRRLTRPRVLYINDTVSDVIITSFGSTTVLPAVNGGLNVTNGLSVIPGSDGDVTMPTNLYYSYPLYWRLPDSFLGDKVVSYGGFLRFKTSTEGGIPLRSNLRYPVVQLQGNNKIVLEYYLHLPVSDNHYEVRFHESLWQLQNRPDYKVSRDVLMVALQNLQYILVKASDNAEFTRTTLLEASLDAAVLTPTHSPSLATGVEICQCPPEYNGTSCQDPSIGFYRWYKNTTATSTIVIDLVGQARRCQCNGRSEVCDRETGYCLNCRENTVGAHCNVCADSFYGHPEFGGCKPCPCPQIDKRFSSTCVVRAENEPICHCKPGYIGRKCERCAYGYYGSPGLPDGKCVPCNCNLAGSLSDVCDGETGQCKCRHGSTGRDCSQCTAYRHVYINNVCTSCDDNCTGILLNTIAVLSEELAAGTGHIADGYIPPPWLELSYVDTNATAYLEELELQTLVQQRMKNVPWHEYKKLEGDVETILRNLNKQATYADMLKTKSGDLKNNVFTIKLMLDNLKRDIGDTISQLNQYSNDNRRIEIKKALKTAKMILNRLKSVDIAKKTTEVENFLDGVTPYVAWLNSLYDVTEPLMAIQDDTKDYEIKLDDMRPIIENTMETLFTYDSLYNRINGTFVEAKHQCTRIRMLRDETNETITEGKNLLDEAQGLLIDAENNIQDLPDSRDKLTYWTEKLSMKEELLYRLNYEYGEKYVVPAMQHAKNLSSYVDQYVSLFAETRDIAASPLKASQAYKNIVDGLQAAKVTALAAKEAAEDVYKKAFPPLGQKSLLDDAKEILAKSSQQREIAKKHGKLVKNANAALEAQKQAVLVLKDTLNSTGIKDNEINVKLRELQSNSKRLHEDLLDISQDNEEVGKSIKTTERLIDDYKQSIADRLKPKLNELKREGDSKIGLASEKLSEALSNIKKADAKLISLSNAAMKRKAAFDKWNDTLATKLQNLKDKIAEARNTAEGIRVSVRSVEGKECIRSYRPTTLQSSSTTSIVMTFALPTARKEGSLFYLPSGINDDFVALEIFDRKVRFLWNVGGGTSVLTHPEVLGSGDLQNDTSWYRIEAERIRHTGKLNVLKQASTSGRYLPVMNSTNSEYGRFDVLPTDRLWIGGIPKSQRRPAELIAGNGLPGCIHQVILDGKQIGLWNFITTAPDMACKACVEGVEDARDDIAYSFNGEGYAVRNRVSSGPYNKYMFGVSINFRTFDENALLFLAINKDNNQHIMISLREGRVILHVGYGGNVSMEMSSTYKYNTGNWTKVDAFRQYQVRKNIEKCSLSIGGDDKRIGAPTPQPKKEDIPDLSQAKYYIGGLPPSFRAEKLMLPSQVSFLGCMANIVVQEGYDPMAEQYYGVESSCGNKPLRIVGFYGDGYLEHSAFTLRKIQSVLSFSFRTLQDAAMLLLSTFEGTEDRLSDSETNRTSYYSVCVLNGQVQVRLNAGQGELVLQSNNTFNDGRYHSITVIKKRKEVELRIDDAYQTSGRLRSSIAIKAPESNGGLFFGGLPALINNTKMVATNTPLYGAIKDVIFNDINLQFDDAVTFDHALIGRSGPSMGKDMPSYAPSASLSRGMSTQPEGCQKVPYYSLETGALKFGDKPHSHTQLYLNFKKFWEKKYTIEFDFRTYYPNGLLFITPGLRLKHYLMVLVRDGQLLLVVKSKQRKEILFKTPFNDGNWHHVVISHEDRRLTLLVDSQTPRVLKVPKRIGLASMMYIGGLPESGTPIPEQVVVKLETLKGCMRGLNINGNIFDMVGSTSRAYNVGQCFPSVESGAYFQDEAYAIYRNNFEVDGVLELQLEFRTSEMSGVLLSITAPSGSPSLSLELNSGKVIMSGDLGDNNPLYVEQEFSSQYAICDNRWHRIQAVYNDEQLALKVDELDQRYGLPTNVNYHFNSSIFSGPLYIGGIPENAQQGSLLTRDHFNGCIRNVMIRGERRDWTDMAELHNIHLSSCPVQ</sequence>
<evidence type="ECO:0000259" key="14">
    <source>
        <dbReference type="PROSITE" id="PS50025"/>
    </source>
</evidence>
<reference evidence="19" key="1">
    <citation type="submission" date="2025-08" db="UniProtKB">
        <authorList>
            <consortium name="RefSeq"/>
        </authorList>
    </citation>
    <scope>IDENTIFICATION</scope>
</reference>
<dbReference type="CTD" id="43946"/>
<dbReference type="PROSITE" id="PS51115">
    <property type="entry name" value="LAMININ_IVA"/>
    <property type="match status" value="2"/>
</dbReference>
<comment type="subunit">
    <text evidence="10">Laminin is a complex glycoprotein, consisting of three different polypeptide chains (alpha, beta, gamma), which are bound to each other by disulfide bonds into a cross-shaped molecule comprising one long and three short arms with globules at each end.</text>
</comment>
<feature type="disulfide bond" evidence="12">
    <location>
        <begin position="1090"/>
        <end position="1099"/>
    </location>
</feature>
<name>A0A6I9WFL8_9HYME</name>
<dbReference type="SUPFAM" id="SSF49899">
    <property type="entry name" value="Concanavalin A-like lectins/glucanases"/>
    <property type="match status" value="5"/>
</dbReference>
<dbReference type="GO" id="GO:0005604">
    <property type="term" value="C:basement membrane"/>
    <property type="evidence" value="ECO:0007669"/>
    <property type="project" value="UniProtKB-SubCell"/>
</dbReference>
<evidence type="ECO:0000259" key="17">
    <source>
        <dbReference type="PROSITE" id="PS51117"/>
    </source>
</evidence>
<feature type="domain" description="Laminin G" evidence="14">
    <location>
        <begin position="2245"/>
        <end position="2437"/>
    </location>
</feature>
<dbReference type="FunFam" id="2.10.25.10:FF:000074">
    <property type="entry name" value="Laminin subunit alpha"/>
    <property type="match status" value="1"/>
</dbReference>
<dbReference type="CDD" id="cd00110">
    <property type="entry name" value="LamG"/>
    <property type="match status" value="5"/>
</dbReference>
<feature type="domain" description="Laminin G" evidence="14">
    <location>
        <begin position="2863"/>
        <end position="3035"/>
    </location>
</feature>
<evidence type="ECO:0000259" key="15">
    <source>
        <dbReference type="PROSITE" id="PS50027"/>
    </source>
</evidence>
<feature type="disulfide bond" evidence="12">
    <location>
        <begin position="1020"/>
        <end position="1032"/>
    </location>
</feature>
<feature type="disulfide bond" evidence="12">
    <location>
        <begin position="1022"/>
        <end position="1039"/>
    </location>
</feature>
<feature type="disulfide bond" evidence="12">
    <location>
        <begin position="926"/>
        <end position="938"/>
    </location>
</feature>
<feature type="domain" description="Laminin EGF-like" evidence="15">
    <location>
        <begin position="471"/>
        <end position="519"/>
    </location>
</feature>
<evidence type="ECO:0000256" key="1">
    <source>
        <dbReference type="ARBA" id="ARBA00004302"/>
    </source>
</evidence>
<feature type="domain" description="Laminin EGF-like" evidence="15">
    <location>
        <begin position="881"/>
        <end position="925"/>
    </location>
</feature>
<protein>
    <submittedName>
        <fullName evidence="19">Laminin subunit alpha-1 isoform X1</fullName>
    </submittedName>
</protein>
<feature type="domain" description="Laminin EGF-like" evidence="15">
    <location>
        <begin position="1020"/>
        <end position="1068"/>
    </location>
</feature>
<feature type="disulfide bond" evidence="12">
    <location>
        <begin position="1183"/>
        <end position="1192"/>
    </location>
</feature>
<dbReference type="FunFam" id="2.10.25.10:FF:000090">
    <property type="entry name" value="laminin subunit alpha"/>
    <property type="match status" value="1"/>
</dbReference>
<feature type="disulfide bond" evidence="12">
    <location>
        <begin position="1627"/>
        <end position="1639"/>
    </location>
</feature>
<feature type="disulfide bond" evidence="12">
    <location>
        <begin position="928"/>
        <end position="945"/>
    </location>
</feature>
<dbReference type="PROSITE" id="PS51117">
    <property type="entry name" value="LAMININ_NTER"/>
    <property type="match status" value="1"/>
</dbReference>
<dbReference type="PROSITE" id="PS50025">
    <property type="entry name" value="LAM_G_DOMAIN"/>
    <property type="match status" value="5"/>
</dbReference>
<keyword evidence="9 12" id="KW-0424">Laminin EGF-like domain</keyword>
<dbReference type="InterPro" id="IPR000742">
    <property type="entry name" value="EGF"/>
</dbReference>
<dbReference type="GO" id="GO:0009887">
    <property type="term" value="P:animal organ morphogenesis"/>
    <property type="evidence" value="ECO:0007669"/>
    <property type="project" value="TreeGrafter"/>
</dbReference>
<feature type="disulfide bond" evidence="12">
    <location>
        <begin position="1069"/>
        <end position="1081"/>
    </location>
</feature>
<keyword evidence="5" id="KW-0677">Repeat</keyword>
<feature type="domain" description="Laminin EGF-like" evidence="15">
    <location>
        <begin position="769"/>
        <end position="818"/>
    </location>
</feature>
<dbReference type="InterPro" id="IPR000034">
    <property type="entry name" value="Laminin_IV"/>
</dbReference>
<organism evidence="18 19">
    <name type="scientific">Pogonomyrmex barbatus</name>
    <name type="common">red harvester ant</name>
    <dbReference type="NCBI Taxonomy" id="144034"/>
    <lineage>
        <taxon>Eukaryota</taxon>
        <taxon>Metazoa</taxon>
        <taxon>Ecdysozoa</taxon>
        <taxon>Arthropoda</taxon>
        <taxon>Hexapoda</taxon>
        <taxon>Insecta</taxon>
        <taxon>Pterygota</taxon>
        <taxon>Neoptera</taxon>
        <taxon>Endopterygota</taxon>
        <taxon>Hymenoptera</taxon>
        <taxon>Apocrita</taxon>
        <taxon>Aculeata</taxon>
        <taxon>Formicoidea</taxon>
        <taxon>Formicidae</taxon>
        <taxon>Myrmicinae</taxon>
        <taxon>Pogonomyrmex</taxon>
    </lineage>
</organism>
<dbReference type="GO" id="GO:0009888">
    <property type="term" value="P:tissue development"/>
    <property type="evidence" value="ECO:0007669"/>
    <property type="project" value="TreeGrafter"/>
</dbReference>
<dbReference type="FunFam" id="2.10.25.10:FF:000082">
    <property type="entry name" value="Laminin subunit alpha 1"/>
    <property type="match status" value="1"/>
</dbReference>
<feature type="disulfide bond" evidence="12">
    <location>
        <begin position="1071"/>
        <end position="1088"/>
    </location>
</feature>
<evidence type="ECO:0000313" key="18">
    <source>
        <dbReference type="Proteomes" id="UP000504615"/>
    </source>
</evidence>
<dbReference type="InterPro" id="IPR013320">
    <property type="entry name" value="ConA-like_dom_sf"/>
</dbReference>
<feature type="disulfide bond" evidence="12">
    <location>
        <begin position="947"/>
        <end position="956"/>
    </location>
</feature>
<feature type="disulfide bond" evidence="12">
    <location>
        <begin position="490"/>
        <end position="499"/>
    </location>
</feature>
<dbReference type="OrthoDB" id="8545473at2759"/>
<feature type="domain" description="Laminin G" evidence="14">
    <location>
        <begin position="3040"/>
        <end position="3220"/>
    </location>
</feature>
<dbReference type="InterPro" id="IPR002049">
    <property type="entry name" value="LE_dom"/>
</dbReference>
<dbReference type="Pfam" id="PF00052">
    <property type="entry name" value="Laminin_B"/>
    <property type="match status" value="2"/>
</dbReference>
<dbReference type="RefSeq" id="XP_011641420.1">
    <property type="nucleotide sequence ID" value="XM_011643118.1"/>
</dbReference>
<comment type="subcellular location">
    <subcellularLocation>
        <location evidence="1">Secreted</location>
        <location evidence="1">Extracellular space</location>
        <location evidence="1">Extracellular matrix</location>
        <location evidence="1">Basement membrane</location>
    </subcellularLocation>
</comment>
<dbReference type="PANTHER" id="PTHR10574">
    <property type="entry name" value="NETRIN/LAMININ-RELATED"/>
    <property type="match status" value="1"/>
</dbReference>
<feature type="disulfide bond" evidence="12">
    <location>
        <begin position="1233"/>
        <end position="1242"/>
    </location>
</feature>
<keyword evidence="13" id="KW-0175">Coiled coil</keyword>
<evidence type="ECO:0000256" key="10">
    <source>
        <dbReference type="ARBA" id="ARBA00065619"/>
    </source>
</evidence>
<dbReference type="InterPro" id="IPR001791">
    <property type="entry name" value="Laminin_G"/>
</dbReference>
<keyword evidence="7 12" id="KW-1015">Disulfide bond</keyword>
<dbReference type="PANTHER" id="PTHR10574:SF428">
    <property type="entry name" value="LAMININ SUBUNIT ALPHA-1-LIKE PROTEIN"/>
    <property type="match status" value="1"/>
</dbReference>
<evidence type="ECO:0000256" key="12">
    <source>
        <dbReference type="PROSITE-ProRule" id="PRU00460"/>
    </source>
</evidence>
<dbReference type="PROSITE" id="PS01248">
    <property type="entry name" value="EGF_LAM_1"/>
    <property type="match status" value="6"/>
</dbReference>
<dbReference type="Pfam" id="PF00055">
    <property type="entry name" value="Laminin_N"/>
    <property type="match status" value="1"/>
</dbReference>
<dbReference type="Pfam" id="PF00054">
    <property type="entry name" value="Laminin_G_1"/>
    <property type="match status" value="2"/>
</dbReference>
<proteinExistence type="predicted"/>
<feature type="domain" description="Laminin IV type A" evidence="16">
    <location>
        <begin position="540"/>
        <end position="731"/>
    </location>
</feature>
<dbReference type="KEGG" id="pbar:105429888"/>
<keyword evidence="18" id="KW-1185">Reference proteome</keyword>
<feature type="domain" description="Laminin EGF-like" evidence="15">
    <location>
        <begin position="1627"/>
        <end position="1674"/>
    </location>
</feature>
<feature type="domain" description="Laminin EGF-like" evidence="15">
    <location>
        <begin position="1164"/>
        <end position="1207"/>
    </location>
</feature>
<feature type="disulfide bond" evidence="12">
    <location>
        <begin position="1544"/>
        <end position="1553"/>
    </location>
</feature>
<dbReference type="FunFam" id="2.10.25.10:FF:000130">
    <property type="entry name" value="Laminin subunit beta 1"/>
    <property type="match status" value="1"/>
</dbReference>
<evidence type="ECO:0000256" key="4">
    <source>
        <dbReference type="ARBA" id="ARBA00022729"/>
    </source>
</evidence>
<feature type="domain" description="Laminin IV type A" evidence="16">
    <location>
        <begin position="1294"/>
        <end position="1482"/>
    </location>
</feature>
<dbReference type="InterPro" id="IPR050440">
    <property type="entry name" value="Laminin/Netrin_ECM"/>
</dbReference>
<evidence type="ECO:0000256" key="5">
    <source>
        <dbReference type="ARBA" id="ARBA00022737"/>
    </source>
</evidence>
<evidence type="ECO:0000256" key="9">
    <source>
        <dbReference type="ARBA" id="ARBA00023292"/>
    </source>
</evidence>
<feature type="disulfide bond" evidence="12">
    <location>
        <begin position="1629"/>
        <end position="1646"/>
    </location>
</feature>
<dbReference type="CDD" id="cd00055">
    <property type="entry name" value="EGF_Lam"/>
    <property type="match status" value="17"/>
</dbReference>
<feature type="domain" description="Laminin EGF-like" evidence="15">
    <location>
        <begin position="1208"/>
        <end position="1262"/>
    </location>
</feature>
<feature type="domain" description="Laminin G" evidence="14">
    <location>
        <begin position="2447"/>
        <end position="2632"/>
    </location>
</feature>
<dbReference type="InterPro" id="IPR056863">
    <property type="entry name" value="LMN_ATRN_NET-like_EGF"/>
</dbReference>
<evidence type="ECO:0000256" key="7">
    <source>
        <dbReference type="ARBA" id="ARBA00023157"/>
    </source>
</evidence>
<keyword evidence="4" id="KW-0732">Signal</keyword>
<gene>
    <name evidence="19" type="primary">LOC105429888</name>
</gene>
<dbReference type="Gene3D" id="2.60.120.260">
    <property type="entry name" value="Galactose-binding domain-like"/>
    <property type="match status" value="1"/>
</dbReference>
<dbReference type="GeneID" id="105429888"/>
<feature type="disulfide bond" evidence="12">
    <location>
        <begin position="788"/>
        <end position="797"/>
    </location>
</feature>
<feature type="domain" description="Laminin EGF-like" evidence="15">
    <location>
        <begin position="926"/>
        <end position="972"/>
    </location>
</feature>
<feature type="domain" description="Laminin N-terminal" evidence="17">
    <location>
        <begin position="58"/>
        <end position="289"/>
    </location>
</feature>
<evidence type="ECO:0000313" key="19">
    <source>
        <dbReference type="RefSeq" id="XP_011641420.1"/>
    </source>
</evidence>
<dbReference type="SUPFAM" id="SSF57196">
    <property type="entry name" value="EGF/Laminin"/>
    <property type="match status" value="12"/>
</dbReference>
<dbReference type="PRINTS" id="PR00011">
    <property type="entry name" value="EGFLAMININ"/>
</dbReference>
<accession>A0A6I9WFL8</accession>
<dbReference type="FunFam" id="2.10.25.10:FF:000188">
    <property type="entry name" value="Laminin subunit gamma 2"/>
    <property type="match status" value="2"/>
</dbReference>
<keyword evidence="3" id="KW-0272">Extracellular matrix</keyword>
<dbReference type="SMART" id="SM00136">
    <property type="entry name" value="LamNT"/>
    <property type="match status" value="1"/>
</dbReference>
<dbReference type="Proteomes" id="UP000504615">
    <property type="component" value="Unplaced"/>
</dbReference>
<feature type="domain" description="Laminin EGF-like" evidence="15">
    <location>
        <begin position="973"/>
        <end position="1019"/>
    </location>
</feature>
<evidence type="ECO:0000256" key="11">
    <source>
        <dbReference type="PROSITE-ProRule" id="PRU00122"/>
    </source>
</evidence>